<proteinExistence type="predicted"/>
<reference evidence="4 5" key="1">
    <citation type="journal article" date="2016" name="Nat. Commun.">
        <title>Thousands of microbial genomes shed light on interconnected biogeochemical processes in an aquifer system.</title>
        <authorList>
            <person name="Anantharaman K."/>
            <person name="Brown C.T."/>
            <person name="Hug L.A."/>
            <person name="Sharon I."/>
            <person name="Castelle C.J."/>
            <person name="Probst A.J."/>
            <person name="Thomas B.C."/>
            <person name="Singh A."/>
            <person name="Wilkins M.J."/>
            <person name="Karaoz U."/>
            <person name="Brodie E.L."/>
            <person name="Williams K.H."/>
            <person name="Hubbard S.S."/>
            <person name="Banfield J.F."/>
        </authorList>
    </citation>
    <scope>NUCLEOTIDE SEQUENCE [LARGE SCALE GENOMIC DNA]</scope>
</reference>
<comment type="caution">
    <text evidence="4">The sequence shown here is derived from an EMBL/GenBank/DDBJ whole genome shotgun (WGS) entry which is preliminary data.</text>
</comment>
<dbReference type="Proteomes" id="UP000176752">
    <property type="component" value="Unassembled WGS sequence"/>
</dbReference>
<organism evidence="4 5">
    <name type="scientific">Candidatus Nealsonbacteria bacterium RBG_13_36_15</name>
    <dbReference type="NCBI Taxonomy" id="1801660"/>
    <lineage>
        <taxon>Bacteria</taxon>
        <taxon>Candidatus Nealsoniibacteriota</taxon>
    </lineage>
</organism>
<dbReference type="AlphaFoldDB" id="A0A1G2DWN6"/>
<sequence>MRELADDFLIKPNEKDLEALDSFFEVALVQNWVSPSDLLAIKQEYANLAGELKKPKQEKKKDNPGPIKVYAEAVPVMAGNNSDRQERIIEFLKENGRAQVWQVKQILPDVSKRTLRRDFENMLGRGKIERLGERNNTFYQIKTIES</sequence>
<dbReference type="InterPro" id="IPR001034">
    <property type="entry name" value="DeoR_HTH"/>
</dbReference>
<name>A0A1G2DWN6_9BACT</name>
<dbReference type="STRING" id="1801660.A2Z78_01110"/>
<evidence type="ECO:0000256" key="1">
    <source>
        <dbReference type="ARBA" id="ARBA00023015"/>
    </source>
</evidence>
<keyword evidence="2" id="KW-0804">Transcription</keyword>
<dbReference type="EMBL" id="MHLV01000008">
    <property type="protein sequence ID" value="OGZ18009.1"/>
    <property type="molecule type" value="Genomic_DNA"/>
</dbReference>
<keyword evidence="1" id="KW-0805">Transcription regulation</keyword>
<gene>
    <name evidence="4" type="ORF">A2Z78_01110</name>
</gene>
<evidence type="ECO:0000256" key="2">
    <source>
        <dbReference type="ARBA" id="ARBA00023163"/>
    </source>
</evidence>
<dbReference type="Pfam" id="PF08220">
    <property type="entry name" value="HTH_DeoR"/>
    <property type="match status" value="1"/>
</dbReference>
<accession>A0A1G2DWN6</accession>
<evidence type="ECO:0000259" key="3">
    <source>
        <dbReference type="Pfam" id="PF08220"/>
    </source>
</evidence>
<protein>
    <recommendedName>
        <fullName evidence="3">HTH deoR-type domain-containing protein</fullName>
    </recommendedName>
</protein>
<evidence type="ECO:0000313" key="4">
    <source>
        <dbReference type="EMBL" id="OGZ18009.1"/>
    </source>
</evidence>
<dbReference type="GO" id="GO:0003700">
    <property type="term" value="F:DNA-binding transcription factor activity"/>
    <property type="evidence" value="ECO:0007669"/>
    <property type="project" value="InterPro"/>
</dbReference>
<feature type="domain" description="HTH deoR-type" evidence="3">
    <location>
        <begin position="84"/>
        <end position="130"/>
    </location>
</feature>
<evidence type="ECO:0000313" key="5">
    <source>
        <dbReference type="Proteomes" id="UP000176752"/>
    </source>
</evidence>